<name>A0A315USB1_GAMAF</name>
<dbReference type="InterPro" id="IPR003726">
    <property type="entry name" value="HCY_dom"/>
</dbReference>
<proteinExistence type="predicted"/>
<dbReference type="EMBL" id="NHOQ01002838">
    <property type="protein sequence ID" value="PWA14462.1"/>
    <property type="molecule type" value="Genomic_DNA"/>
</dbReference>
<reference evidence="8 9" key="1">
    <citation type="journal article" date="2018" name="G3 (Bethesda)">
        <title>A High-Quality Reference Genome for the Invasive Mosquitofish Gambusia affinis Using a Chicago Library.</title>
        <authorList>
            <person name="Hoffberg S.L."/>
            <person name="Troendle N.J."/>
            <person name="Glenn T.C."/>
            <person name="Mahmud O."/>
            <person name="Louha S."/>
            <person name="Chalopin D."/>
            <person name="Bennetzen J.L."/>
            <person name="Mauricio R."/>
        </authorList>
    </citation>
    <scope>NUCLEOTIDE SEQUENCE [LARGE SCALE GENOMIC DNA]</scope>
    <source>
        <strain evidence="8">NE01/NJP1002.9</strain>
        <tissue evidence="8">Muscle</tissue>
    </source>
</reference>
<dbReference type="Gene3D" id="3.20.20.330">
    <property type="entry name" value="Homocysteine-binding-like domain"/>
    <property type="match status" value="1"/>
</dbReference>
<dbReference type="PROSITE" id="PS50970">
    <property type="entry name" value="HCY"/>
    <property type="match status" value="1"/>
</dbReference>
<dbReference type="GO" id="GO:0032259">
    <property type="term" value="P:methylation"/>
    <property type="evidence" value="ECO:0007669"/>
    <property type="project" value="UniProtKB-KW"/>
</dbReference>
<dbReference type="Pfam" id="PF02574">
    <property type="entry name" value="S-methyl_trans"/>
    <property type="match status" value="1"/>
</dbReference>
<dbReference type="Proteomes" id="UP000250572">
    <property type="component" value="Unassembled WGS sequence"/>
</dbReference>
<keyword evidence="9" id="KW-1185">Reference proteome</keyword>
<dbReference type="FunFam" id="3.20.20.330:FF:000002">
    <property type="entry name" value="Homocysteine S-methyltransferase"/>
    <property type="match status" value="1"/>
</dbReference>
<evidence type="ECO:0000256" key="1">
    <source>
        <dbReference type="ARBA" id="ARBA00022603"/>
    </source>
</evidence>
<keyword evidence="2 6" id="KW-0808">Transferase</keyword>
<evidence type="ECO:0000256" key="2">
    <source>
        <dbReference type="ARBA" id="ARBA00022679"/>
    </source>
</evidence>
<keyword evidence="1 6" id="KW-0489">Methyltransferase</keyword>
<evidence type="ECO:0000256" key="3">
    <source>
        <dbReference type="ARBA" id="ARBA00022723"/>
    </source>
</evidence>
<dbReference type="GO" id="GO:0046872">
    <property type="term" value="F:metal ion binding"/>
    <property type="evidence" value="ECO:0007669"/>
    <property type="project" value="UniProtKB-KW"/>
</dbReference>
<dbReference type="GO" id="GO:0009086">
    <property type="term" value="P:methionine biosynthetic process"/>
    <property type="evidence" value="ECO:0007669"/>
    <property type="project" value="TreeGrafter"/>
</dbReference>
<evidence type="ECO:0000256" key="4">
    <source>
        <dbReference type="ARBA" id="ARBA00022833"/>
    </source>
</evidence>
<accession>A0A315USB1</accession>
<protein>
    <recommendedName>
        <fullName evidence="7">Hcy-binding domain-containing protein</fullName>
    </recommendedName>
</protein>
<keyword evidence="4 6" id="KW-0862">Zinc</keyword>
<feature type="binding site" evidence="6">
    <location>
        <position position="301"/>
    </location>
    <ligand>
        <name>Zn(2+)</name>
        <dbReference type="ChEBI" id="CHEBI:29105"/>
    </ligand>
</feature>
<dbReference type="AlphaFoldDB" id="A0A315USB1"/>
<organism evidence="8 9">
    <name type="scientific">Gambusia affinis</name>
    <name type="common">Western mosquitofish</name>
    <name type="synonym">Heterandria affinis</name>
    <dbReference type="NCBI Taxonomy" id="33528"/>
    <lineage>
        <taxon>Eukaryota</taxon>
        <taxon>Metazoa</taxon>
        <taxon>Chordata</taxon>
        <taxon>Craniata</taxon>
        <taxon>Vertebrata</taxon>
        <taxon>Euteleostomi</taxon>
        <taxon>Actinopterygii</taxon>
        <taxon>Neopterygii</taxon>
        <taxon>Teleostei</taxon>
        <taxon>Neoteleostei</taxon>
        <taxon>Acanthomorphata</taxon>
        <taxon>Ovalentaria</taxon>
        <taxon>Atherinomorphae</taxon>
        <taxon>Cyprinodontiformes</taxon>
        <taxon>Poeciliidae</taxon>
        <taxon>Poeciliinae</taxon>
        <taxon>Gambusia</taxon>
    </lineage>
</organism>
<comment type="cofactor">
    <cofactor evidence="6">
        <name>Zn(2+)</name>
        <dbReference type="ChEBI" id="CHEBI:29105"/>
    </cofactor>
</comment>
<dbReference type="STRING" id="33528.ENSGAFP00000025628"/>
<evidence type="ECO:0000256" key="5">
    <source>
        <dbReference type="ARBA" id="ARBA00034478"/>
    </source>
</evidence>
<comment type="pathway">
    <text evidence="5">Amino-acid biosynthesis; L-methionine biosynthesis via de novo pathway.</text>
</comment>
<evidence type="ECO:0000313" key="8">
    <source>
        <dbReference type="EMBL" id="PWA14462.1"/>
    </source>
</evidence>
<gene>
    <name evidence="8" type="ORF">CCH79_00011106</name>
</gene>
<evidence type="ECO:0000259" key="7">
    <source>
        <dbReference type="PROSITE" id="PS50970"/>
    </source>
</evidence>
<feature type="binding site" evidence="6">
    <location>
        <position position="369"/>
    </location>
    <ligand>
        <name>Zn(2+)</name>
        <dbReference type="ChEBI" id="CHEBI:29105"/>
    </ligand>
</feature>
<dbReference type="SUPFAM" id="SSF82282">
    <property type="entry name" value="Homocysteine S-methyltransferase"/>
    <property type="match status" value="1"/>
</dbReference>
<feature type="binding site" evidence="6">
    <location>
        <position position="368"/>
    </location>
    <ligand>
        <name>Zn(2+)</name>
        <dbReference type="ChEBI" id="CHEBI:29105"/>
    </ligand>
</feature>
<dbReference type="PANTHER" id="PTHR46015:SF1">
    <property type="entry name" value="HOMOCYSTEINE S-METHYLTRANSFERASE-LIKE ISOFORM 1"/>
    <property type="match status" value="1"/>
</dbReference>
<dbReference type="InterPro" id="IPR036589">
    <property type="entry name" value="HCY_dom_sf"/>
</dbReference>
<dbReference type="InterPro" id="IPR051486">
    <property type="entry name" value="Hcy_S-methyltransferase"/>
</dbReference>
<comment type="caution">
    <text evidence="8">The sequence shown here is derived from an EMBL/GenBank/DDBJ whole genome shotgun (WGS) entry which is preliminary data.</text>
</comment>
<sequence length="398" mass="42521">MKARAKGDFSGERLGAVANVLDGVGTELGADALRRFLSCHSGVRWSQEHPPDAHGLVTRQLHGDHRARVSTMASSACIKRMILSDGPLILDGGLATELEAHGAELQGDPLWSARLLRTNPQAIKETHYRFLLSGADVITTATYQASVQGFISHLDVGCDEARELLMSGVHLAKETVETFPSGDRSLLVAGSVGPYGAFLHDGSEYSGAYAQGMSVEELKQWHKPQVECLAAAGADLVAFETIPSVKEAQAVVELLREFPDCNAWLSFSCKDEKHISDGSPFVDAVRLACRSPQLLAVGVNCCRPAVVEPLLDSARAALGPGVSWVVYPNSGEEWDTEQGWHRSELAAGWTPELSDAWLKQGAALLGGCCRIGPAHIAALREQLKGSSTSSSDLADSNT</sequence>
<keyword evidence="3 6" id="KW-0479">Metal-binding</keyword>
<dbReference type="GO" id="GO:0008898">
    <property type="term" value="F:S-adenosylmethionine-homocysteine S-methyltransferase activity"/>
    <property type="evidence" value="ECO:0007669"/>
    <property type="project" value="TreeGrafter"/>
</dbReference>
<evidence type="ECO:0000256" key="6">
    <source>
        <dbReference type="PROSITE-ProRule" id="PRU00333"/>
    </source>
</evidence>
<dbReference type="GO" id="GO:0033528">
    <property type="term" value="P:S-methylmethionine cycle"/>
    <property type="evidence" value="ECO:0007669"/>
    <property type="project" value="TreeGrafter"/>
</dbReference>
<dbReference type="PANTHER" id="PTHR46015">
    <property type="entry name" value="ZGC:172121"/>
    <property type="match status" value="1"/>
</dbReference>
<feature type="domain" description="Hcy-binding" evidence="7">
    <location>
        <begin position="76"/>
        <end position="383"/>
    </location>
</feature>
<evidence type="ECO:0000313" key="9">
    <source>
        <dbReference type="Proteomes" id="UP000250572"/>
    </source>
</evidence>
<dbReference type="NCBIfam" id="NF007020">
    <property type="entry name" value="PRK09485.1"/>
    <property type="match status" value="1"/>
</dbReference>